<keyword evidence="9" id="KW-1185">Reference proteome</keyword>
<dbReference type="InterPro" id="IPR000700">
    <property type="entry name" value="PAS-assoc_C"/>
</dbReference>
<reference evidence="8 9" key="1">
    <citation type="journal article" date="2011" name="Stand. Genomic Sci.">
        <title>Complete genome sequence of Rhodospirillum rubrum type strain (S1).</title>
        <authorList>
            <person name="Munk A.C."/>
            <person name="Copeland A."/>
            <person name="Lucas S."/>
            <person name="Lapidus A."/>
            <person name="Del Rio T.G."/>
            <person name="Barry K."/>
            <person name="Detter J.C."/>
            <person name="Hammon N."/>
            <person name="Israni S."/>
            <person name="Pitluck S."/>
            <person name="Brettin T."/>
            <person name="Bruce D."/>
            <person name="Han C."/>
            <person name="Tapia R."/>
            <person name="Gilna P."/>
            <person name="Schmutz J."/>
            <person name="Larimer F."/>
            <person name="Land M."/>
            <person name="Kyrpides N.C."/>
            <person name="Mavromatis K."/>
            <person name="Richardson P."/>
            <person name="Rohde M."/>
            <person name="Goker M."/>
            <person name="Klenk H.P."/>
            <person name="Zhang Y."/>
            <person name="Roberts G.P."/>
            <person name="Reslewic S."/>
            <person name="Schwartz D.C."/>
        </authorList>
    </citation>
    <scope>NUCLEOTIDE SEQUENCE [LARGE SCALE GENOMIC DNA]</scope>
    <source>
        <strain evidence="9">ATCC 11170 / ATH 1.1.1 / DSM 467 / LMG 4362 / NCIMB 8255 / S1</strain>
    </source>
</reference>
<feature type="region of interest" description="Disordered" evidence="4">
    <location>
        <begin position="1"/>
        <end position="33"/>
    </location>
</feature>
<dbReference type="PROSITE" id="PS50113">
    <property type="entry name" value="PAC"/>
    <property type="match status" value="1"/>
</dbReference>
<evidence type="ECO:0000313" key="9">
    <source>
        <dbReference type="Proteomes" id="UP000001929"/>
    </source>
</evidence>
<dbReference type="CDD" id="cd00130">
    <property type="entry name" value="PAS"/>
    <property type="match status" value="2"/>
</dbReference>
<dbReference type="HOGENOM" id="CLU_000445_11_4_5"/>
<dbReference type="SUPFAM" id="SSF55785">
    <property type="entry name" value="PYP-like sensor domain (PAS domain)"/>
    <property type="match status" value="2"/>
</dbReference>
<dbReference type="GO" id="GO:0052621">
    <property type="term" value="F:diguanylate cyclase activity"/>
    <property type="evidence" value="ECO:0007669"/>
    <property type="project" value="UniProtKB-EC"/>
</dbReference>
<evidence type="ECO:0000256" key="4">
    <source>
        <dbReference type="SAM" id="MobiDB-lite"/>
    </source>
</evidence>
<evidence type="ECO:0000259" key="5">
    <source>
        <dbReference type="PROSITE" id="PS50112"/>
    </source>
</evidence>
<dbReference type="EC" id="2.7.7.65" evidence="1"/>
<feature type="domain" description="PAC" evidence="6">
    <location>
        <begin position="277"/>
        <end position="329"/>
    </location>
</feature>
<name>Q2RNX7_RHORT</name>
<dbReference type="InterPro" id="IPR050469">
    <property type="entry name" value="Diguanylate_Cyclase"/>
</dbReference>
<comment type="catalytic activity">
    <reaction evidence="2">
        <text>2 GTP = 3',3'-c-di-GMP + 2 diphosphate</text>
        <dbReference type="Rhea" id="RHEA:24898"/>
        <dbReference type="ChEBI" id="CHEBI:33019"/>
        <dbReference type="ChEBI" id="CHEBI:37565"/>
        <dbReference type="ChEBI" id="CHEBI:58805"/>
        <dbReference type="EC" id="2.7.7.65"/>
    </reaction>
</comment>
<dbReference type="InterPro" id="IPR043128">
    <property type="entry name" value="Rev_trsase/Diguanyl_cyclase"/>
</dbReference>
<evidence type="ECO:0000313" key="8">
    <source>
        <dbReference type="EMBL" id="ABC24168.1"/>
    </source>
</evidence>
<organism evidence="8 9">
    <name type="scientific">Rhodospirillum rubrum (strain ATCC 11170 / ATH 1.1.1 / DSM 467 / LMG 4362 / NCIMB 8255 / S1)</name>
    <dbReference type="NCBI Taxonomy" id="269796"/>
    <lineage>
        <taxon>Bacteria</taxon>
        <taxon>Pseudomonadati</taxon>
        <taxon>Pseudomonadota</taxon>
        <taxon>Alphaproteobacteria</taxon>
        <taxon>Rhodospirillales</taxon>
        <taxon>Rhodospirillaceae</taxon>
        <taxon>Rhodospirillum</taxon>
    </lineage>
</organism>
<dbReference type="PANTHER" id="PTHR45138:SF9">
    <property type="entry name" value="DIGUANYLATE CYCLASE DGCM-RELATED"/>
    <property type="match status" value="1"/>
</dbReference>
<dbReference type="EMBL" id="CP000230">
    <property type="protein sequence ID" value="ABC24168.1"/>
    <property type="molecule type" value="Genomic_DNA"/>
</dbReference>
<dbReference type="CDD" id="cd01949">
    <property type="entry name" value="GGDEF"/>
    <property type="match status" value="1"/>
</dbReference>
<dbReference type="FunFam" id="3.30.70.270:FF:000001">
    <property type="entry name" value="Diguanylate cyclase domain protein"/>
    <property type="match status" value="1"/>
</dbReference>
<dbReference type="InterPro" id="IPR013656">
    <property type="entry name" value="PAS_4"/>
</dbReference>
<evidence type="ECO:0000259" key="6">
    <source>
        <dbReference type="PROSITE" id="PS50113"/>
    </source>
</evidence>
<feature type="domain" description="PAS" evidence="5">
    <location>
        <begin position="41"/>
        <end position="113"/>
    </location>
</feature>
<accession>Q2RNX7</accession>
<sequence>MRRLVRSRNGTVGRVSEGVRGGHKRLRGANRPWPGVRRTRAADAMGELIDRLLNGVLIVDSTLRPLYANREFLRLLGLPDADTLLRPAGLERFLPEDNRQVLLDMTHRLFSHQSQRASQRLEVVRADNATLWLDFSAALGRWAERDVVQIAVVDATERVTHESELEFNRAQLENQAVELVALAEDLNAEREQLETARLDADEGRRFLQTLIATIPNPFFHQDLEGRIRGCNAAFAALHGRDHRTDMFGLTVADLTDAAFSSRTERLDAELMAKGGNVSYEAVFADAEGRARTMIYNKAVLTDAAGQAVGLVAVITDITEQKRMEEALRRLATTDPLTGALNRRAFMEAARRDLALAQRHGEPVTVALADIDHFKRVNDQHGHATGDEALKTFVATVHGALRASDVLGRMGGEEFALILPHTALASAMLLADRLRQTLANLRVPCPSGEVEFTVSIGLAELGTHGTTIDTLLQAADEALYRAKSAGRNRVIAA</sequence>
<dbReference type="PROSITE" id="PS50112">
    <property type="entry name" value="PAS"/>
    <property type="match status" value="1"/>
</dbReference>
<dbReference type="InterPro" id="IPR000014">
    <property type="entry name" value="PAS"/>
</dbReference>
<dbReference type="AlphaFoldDB" id="Q2RNX7"/>
<dbReference type="eggNOG" id="COG3706">
    <property type="taxonomic scope" value="Bacteria"/>
</dbReference>
<dbReference type="Pfam" id="PF00990">
    <property type="entry name" value="GGDEF"/>
    <property type="match status" value="1"/>
</dbReference>
<dbReference type="NCBIfam" id="TIGR00254">
    <property type="entry name" value="GGDEF"/>
    <property type="match status" value="1"/>
</dbReference>
<dbReference type="EnsemblBacteria" id="ABC24168">
    <property type="protein sequence ID" value="ABC24168"/>
    <property type="gene ID" value="Rru_A3374"/>
</dbReference>
<dbReference type="Pfam" id="PF08448">
    <property type="entry name" value="PAS_4"/>
    <property type="match status" value="1"/>
</dbReference>
<evidence type="ECO:0000259" key="7">
    <source>
        <dbReference type="PROSITE" id="PS50887"/>
    </source>
</evidence>
<dbReference type="PANTHER" id="PTHR45138">
    <property type="entry name" value="REGULATORY COMPONENTS OF SENSORY TRANSDUCTION SYSTEM"/>
    <property type="match status" value="1"/>
</dbReference>
<gene>
    <name evidence="8" type="ordered locus">Rru_A3374</name>
</gene>
<dbReference type="Gene3D" id="3.30.70.270">
    <property type="match status" value="1"/>
</dbReference>
<evidence type="ECO:0000256" key="2">
    <source>
        <dbReference type="ARBA" id="ARBA00034247"/>
    </source>
</evidence>
<dbReference type="SMART" id="SM00267">
    <property type="entry name" value="GGDEF"/>
    <property type="match status" value="1"/>
</dbReference>
<dbReference type="PATRIC" id="fig|269796.9.peg.3488"/>
<dbReference type="PROSITE" id="PS50887">
    <property type="entry name" value="GGDEF"/>
    <property type="match status" value="1"/>
</dbReference>
<evidence type="ECO:0000256" key="3">
    <source>
        <dbReference type="SAM" id="Coils"/>
    </source>
</evidence>
<dbReference type="Proteomes" id="UP000001929">
    <property type="component" value="Chromosome"/>
</dbReference>
<dbReference type="SMART" id="SM00091">
    <property type="entry name" value="PAS"/>
    <property type="match status" value="2"/>
</dbReference>
<feature type="coiled-coil region" evidence="3">
    <location>
        <begin position="169"/>
        <end position="203"/>
    </location>
</feature>
<dbReference type="SUPFAM" id="SSF55073">
    <property type="entry name" value="Nucleotide cyclase"/>
    <property type="match status" value="1"/>
</dbReference>
<dbReference type="Gene3D" id="3.30.450.20">
    <property type="entry name" value="PAS domain"/>
    <property type="match status" value="2"/>
</dbReference>
<dbReference type="NCBIfam" id="TIGR00229">
    <property type="entry name" value="sensory_box"/>
    <property type="match status" value="2"/>
</dbReference>
<proteinExistence type="predicted"/>
<dbReference type="STRING" id="269796.Rru_A3374"/>
<keyword evidence="3" id="KW-0175">Coiled coil</keyword>
<evidence type="ECO:0000256" key="1">
    <source>
        <dbReference type="ARBA" id="ARBA00012528"/>
    </source>
</evidence>
<dbReference type="Pfam" id="PF13426">
    <property type="entry name" value="PAS_9"/>
    <property type="match status" value="1"/>
</dbReference>
<dbReference type="KEGG" id="rru:Rru_A3374"/>
<dbReference type="InterPro" id="IPR000160">
    <property type="entry name" value="GGDEF_dom"/>
</dbReference>
<dbReference type="PhylomeDB" id="Q2RNX7"/>
<protein>
    <recommendedName>
        <fullName evidence="1">diguanylate cyclase</fullName>
        <ecNumber evidence="1">2.7.7.65</ecNumber>
    </recommendedName>
</protein>
<feature type="domain" description="GGDEF" evidence="7">
    <location>
        <begin position="361"/>
        <end position="492"/>
    </location>
</feature>
<dbReference type="InterPro" id="IPR029787">
    <property type="entry name" value="Nucleotide_cyclase"/>
</dbReference>
<dbReference type="InterPro" id="IPR035965">
    <property type="entry name" value="PAS-like_dom_sf"/>
</dbReference>